<reference evidence="1" key="1">
    <citation type="journal article" date="2021" name="PeerJ">
        <title>Extensive microbial diversity within the chicken gut microbiome revealed by metagenomics and culture.</title>
        <authorList>
            <person name="Gilroy R."/>
            <person name="Ravi A."/>
            <person name="Getino M."/>
            <person name="Pursley I."/>
            <person name="Horton D.L."/>
            <person name="Alikhan N.F."/>
            <person name="Baker D."/>
            <person name="Gharbi K."/>
            <person name="Hall N."/>
            <person name="Watson M."/>
            <person name="Adriaenssens E.M."/>
            <person name="Foster-Nyarko E."/>
            <person name="Jarju S."/>
            <person name="Secka A."/>
            <person name="Antonio M."/>
            <person name="Oren A."/>
            <person name="Chaudhuri R.R."/>
            <person name="La Ragione R."/>
            <person name="Hildebrand F."/>
            <person name="Pallen M.J."/>
        </authorList>
    </citation>
    <scope>NUCLEOTIDE SEQUENCE</scope>
    <source>
        <strain evidence="1">ChiSxjej5B17-1746</strain>
    </source>
</reference>
<dbReference type="Pfam" id="PF13526">
    <property type="entry name" value="DUF4125"/>
    <property type="match status" value="1"/>
</dbReference>
<evidence type="ECO:0000313" key="2">
    <source>
        <dbReference type="Proteomes" id="UP000824264"/>
    </source>
</evidence>
<name>A0A9D1U9U3_9BACT</name>
<sequence>MMDAKKDVIRELCELEWTMFDRVQNEGGRASCQNDPAFFKKMRACQFESWSEPLLESYKRGVEEAARQGRNPLAEKYAFMMERTHPRDFENIRESLPPVSEEARSLIAAISKIQLDWEREVDSAYPHMRAGGRPLTSDGDTPWQTSFETYLDGELKTYSLETLRLYADYVEKCRAEGRNLAKEVAEHTARAYGYASLEDAERKAAQR</sequence>
<dbReference type="EMBL" id="DXGI01000376">
    <property type="protein sequence ID" value="HIW79468.1"/>
    <property type="molecule type" value="Genomic_DNA"/>
</dbReference>
<gene>
    <name evidence="1" type="ORF">H9874_10055</name>
</gene>
<dbReference type="InterPro" id="IPR025191">
    <property type="entry name" value="DUF4125"/>
</dbReference>
<proteinExistence type="predicted"/>
<reference evidence="1" key="2">
    <citation type="submission" date="2021-04" db="EMBL/GenBank/DDBJ databases">
        <authorList>
            <person name="Gilroy R."/>
        </authorList>
    </citation>
    <scope>NUCLEOTIDE SEQUENCE</scope>
    <source>
        <strain evidence="1">ChiSxjej5B17-1746</strain>
    </source>
</reference>
<comment type="caution">
    <text evidence="1">The sequence shown here is derived from an EMBL/GenBank/DDBJ whole genome shotgun (WGS) entry which is preliminary data.</text>
</comment>
<dbReference type="AlphaFoldDB" id="A0A9D1U9U3"/>
<protein>
    <submittedName>
        <fullName evidence="1">DUF4125 family protein</fullName>
    </submittedName>
</protein>
<organism evidence="1 2">
    <name type="scientific">Candidatus Bilophila faecipullorum</name>
    <dbReference type="NCBI Taxonomy" id="2838482"/>
    <lineage>
        <taxon>Bacteria</taxon>
        <taxon>Pseudomonadati</taxon>
        <taxon>Thermodesulfobacteriota</taxon>
        <taxon>Desulfovibrionia</taxon>
        <taxon>Desulfovibrionales</taxon>
        <taxon>Desulfovibrionaceae</taxon>
        <taxon>Bilophila</taxon>
    </lineage>
</organism>
<evidence type="ECO:0000313" key="1">
    <source>
        <dbReference type="EMBL" id="HIW79468.1"/>
    </source>
</evidence>
<accession>A0A9D1U9U3</accession>
<dbReference type="Proteomes" id="UP000824264">
    <property type="component" value="Unassembled WGS sequence"/>
</dbReference>